<dbReference type="SUPFAM" id="SSF102114">
    <property type="entry name" value="Radical SAM enzymes"/>
    <property type="match status" value="1"/>
</dbReference>
<dbReference type="SFLD" id="SFLDS00029">
    <property type="entry name" value="Radical_SAM"/>
    <property type="match status" value="1"/>
</dbReference>
<accession>A0A1I4FPK7</accession>
<dbReference type="Gene3D" id="3.80.30.20">
    <property type="entry name" value="tm_1862 like domain"/>
    <property type="match status" value="1"/>
</dbReference>
<dbReference type="PANTHER" id="PTHR43324:SF1">
    <property type="entry name" value="RADICAL SAM CORE DOMAIN-CONTAINING PROTEIN"/>
    <property type="match status" value="1"/>
</dbReference>
<dbReference type="InterPro" id="IPR007197">
    <property type="entry name" value="rSAM"/>
</dbReference>
<dbReference type="SFLD" id="SFLDG01082">
    <property type="entry name" value="B12-binding_domain_containing"/>
    <property type="match status" value="1"/>
</dbReference>
<dbReference type="InterPro" id="IPR023404">
    <property type="entry name" value="rSAM_horseshoe"/>
</dbReference>
<dbReference type="GO" id="GO:0051536">
    <property type="term" value="F:iron-sulfur cluster binding"/>
    <property type="evidence" value="ECO:0007669"/>
    <property type="project" value="InterPro"/>
</dbReference>
<evidence type="ECO:0000313" key="2">
    <source>
        <dbReference type="EMBL" id="SFL18887.1"/>
    </source>
</evidence>
<dbReference type="SMART" id="SM00729">
    <property type="entry name" value="Elp3"/>
    <property type="match status" value="1"/>
</dbReference>
<dbReference type="STRING" id="29563.SAMN02983006_00428"/>
<dbReference type="PROSITE" id="PS51918">
    <property type="entry name" value="RADICAL_SAM"/>
    <property type="match status" value="1"/>
</dbReference>
<dbReference type="PANTHER" id="PTHR43324">
    <property type="match status" value="1"/>
</dbReference>
<sequence length="546" mass="61894">MKINQLKITIIDGYLDEPSCLGVPPYLSPHIRYLWGALLTAGINPDQLDYLTIDSLRQQKEKYLNELEEKDIIILIAGTTVPGHYLGGQPASAAEIKEIGQKLFYPTKVLGGPITLIKNMRDRFKTNYDIISSEITALDIFQRLTETEIKTDNLPAHLKTWAVKGAAVFTQHPAYPNLVAEIETFRGCPRPSHCAFCSERLKKINYWRSPAEIHQEVKAIAAVGIHHYRLGSQTDILLYGAERTGSSFNLKPNYLRQLYSGIRQADPELQVLHLDNMNPAEIARNPVEAAEIIEIISKYNTPGDTAAFGLESADPTVLQKNNIDSTTADTFFAIKLLNEIGGQREDGIPKLLPGLNFLHGLIGESKKTLNYNYDFLHKLLKANLLVRRINIRQVVQLGSYPEIKYSKNKFKKYKEKINQEINYEMLKRVFPTGVILKNLYSEKKKGSLNYCRQLGTYPILTAVIDQQANFFAKVKVIDHGYRSLTALNWSTKSRCFSQKELEAIPGIGSKRASRILVEKPKSKQEFRTILGRQFPEKLINELFLNK</sequence>
<dbReference type="GO" id="GO:0003824">
    <property type="term" value="F:catalytic activity"/>
    <property type="evidence" value="ECO:0007669"/>
    <property type="project" value="InterPro"/>
</dbReference>
<proteinExistence type="predicted"/>
<feature type="domain" description="Radical SAM core" evidence="1">
    <location>
        <begin position="174"/>
        <end position="436"/>
    </location>
</feature>
<reference evidence="2 3" key="1">
    <citation type="submission" date="2016-10" db="EMBL/GenBank/DDBJ databases">
        <authorList>
            <person name="de Groot N.N."/>
        </authorList>
    </citation>
    <scope>NUCLEOTIDE SEQUENCE [LARGE SCALE GENOMIC DNA]</scope>
    <source>
        <strain evidence="2 3">ATCC 51327</strain>
    </source>
</reference>
<protein>
    <submittedName>
        <fullName evidence="2">Radical SAM superfamily enzyme with C-terminal helix-hairpin-helix motif</fullName>
    </submittedName>
</protein>
<dbReference type="OrthoDB" id="3493141at2"/>
<dbReference type="InterPro" id="IPR006638">
    <property type="entry name" value="Elp3/MiaA/NifB-like_rSAM"/>
</dbReference>
<evidence type="ECO:0000313" key="3">
    <source>
        <dbReference type="Proteomes" id="UP000199006"/>
    </source>
</evidence>
<name>A0A1I4FPK7_9FIRM</name>
<keyword evidence="3" id="KW-1185">Reference proteome</keyword>
<dbReference type="AlphaFoldDB" id="A0A1I4FPK7"/>
<evidence type="ECO:0000259" key="1">
    <source>
        <dbReference type="PROSITE" id="PS51918"/>
    </source>
</evidence>
<dbReference type="Pfam" id="PF04055">
    <property type="entry name" value="Radical_SAM"/>
    <property type="match status" value="1"/>
</dbReference>
<dbReference type="Proteomes" id="UP000199006">
    <property type="component" value="Unassembled WGS sequence"/>
</dbReference>
<organism evidence="2 3">
    <name type="scientific">Halanaerobium salsuginis</name>
    <dbReference type="NCBI Taxonomy" id="29563"/>
    <lineage>
        <taxon>Bacteria</taxon>
        <taxon>Bacillati</taxon>
        <taxon>Bacillota</taxon>
        <taxon>Clostridia</taxon>
        <taxon>Halanaerobiales</taxon>
        <taxon>Halanaerobiaceae</taxon>
        <taxon>Halanaerobium</taxon>
    </lineage>
</organism>
<dbReference type="RefSeq" id="WP_089858904.1">
    <property type="nucleotide sequence ID" value="NZ_FOTI01000003.1"/>
</dbReference>
<gene>
    <name evidence="2" type="ORF">SAMN02983006_00428</name>
</gene>
<dbReference type="InterPro" id="IPR058240">
    <property type="entry name" value="rSAM_sf"/>
</dbReference>
<dbReference type="EMBL" id="FOTI01000003">
    <property type="protein sequence ID" value="SFL18887.1"/>
    <property type="molecule type" value="Genomic_DNA"/>
</dbReference>